<evidence type="ECO:0000256" key="3">
    <source>
        <dbReference type="ARBA" id="ARBA00023163"/>
    </source>
</evidence>
<proteinExistence type="predicted"/>
<dbReference type="GO" id="GO:0006355">
    <property type="term" value="P:regulation of DNA-templated transcription"/>
    <property type="evidence" value="ECO:0007669"/>
    <property type="project" value="InterPro"/>
</dbReference>
<evidence type="ECO:0000256" key="2">
    <source>
        <dbReference type="ARBA" id="ARBA00023125"/>
    </source>
</evidence>
<keyword evidence="6" id="KW-1185">Reference proteome</keyword>
<dbReference type="AlphaFoldDB" id="A0A4R6QLY3"/>
<dbReference type="InterPro" id="IPR036388">
    <property type="entry name" value="WH-like_DNA-bd_sf"/>
</dbReference>
<dbReference type="PROSITE" id="PS50043">
    <property type="entry name" value="HTH_LUXR_2"/>
    <property type="match status" value="1"/>
</dbReference>
<dbReference type="InterPro" id="IPR016032">
    <property type="entry name" value="Sig_transdc_resp-reg_C-effctor"/>
</dbReference>
<dbReference type="Proteomes" id="UP000295361">
    <property type="component" value="Unassembled WGS sequence"/>
</dbReference>
<gene>
    <name evidence="5" type="ORF">DES47_105228</name>
</gene>
<dbReference type="RefSeq" id="WP_166652078.1">
    <property type="nucleotide sequence ID" value="NZ_SNXS01000005.1"/>
</dbReference>
<reference evidence="5 6" key="1">
    <citation type="submission" date="2019-03" db="EMBL/GenBank/DDBJ databases">
        <title>Genomic Encyclopedia of Type Strains, Phase IV (KMG-IV): sequencing the most valuable type-strain genomes for metagenomic binning, comparative biology and taxonomic classification.</title>
        <authorList>
            <person name="Goeker M."/>
        </authorList>
    </citation>
    <scope>NUCLEOTIDE SEQUENCE [LARGE SCALE GENOMIC DNA]</scope>
    <source>
        <strain evidence="5 6">DSM 16998</strain>
    </source>
</reference>
<dbReference type="InterPro" id="IPR000792">
    <property type="entry name" value="Tscrpt_reg_LuxR_C"/>
</dbReference>
<dbReference type="PRINTS" id="PR00038">
    <property type="entry name" value="HTHLUXR"/>
</dbReference>
<dbReference type="GO" id="GO:0003677">
    <property type="term" value="F:DNA binding"/>
    <property type="evidence" value="ECO:0007669"/>
    <property type="project" value="UniProtKB-KW"/>
</dbReference>
<evidence type="ECO:0000259" key="4">
    <source>
        <dbReference type="PROSITE" id="PS50043"/>
    </source>
</evidence>
<feature type="domain" description="HTH luxR-type" evidence="4">
    <location>
        <begin position="195"/>
        <end position="260"/>
    </location>
</feature>
<evidence type="ECO:0000313" key="6">
    <source>
        <dbReference type="Proteomes" id="UP000295361"/>
    </source>
</evidence>
<evidence type="ECO:0000313" key="5">
    <source>
        <dbReference type="EMBL" id="TDP63225.1"/>
    </source>
</evidence>
<dbReference type="SMART" id="SM00421">
    <property type="entry name" value="HTH_LUXR"/>
    <property type="match status" value="1"/>
</dbReference>
<keyword evidence="3" id="KW-0804">Transcription</keyword>
<dbReference type="SUPFAM" id="SSF46894">
    <property type="entry name" value="C-terminal effector domain of the bipartite response regulators"/>
    <property type="match status" value="1"/>
</dbReference>
<comment type="caution">
    <text evidence="5">The sequence shown here is derived from an EMBL/GenBank/DDBJ whole genome shotgun (WGS) entry which is preliminary data.</text>
</comment>
<accession>A0A4R6QLY3</accession>
<name>A0A4R6QLY3_9BURK</name>
<dbReference type="PANTHER" id="PTHR44688:SF16">
    <property type="entry name" value="DNA-BINDING TRANSCRIPTIONAL ACTIVATOR DEVR_DOSR"/>
    <property type="match status" value="1"/>
</dbReference>
<keyword evidence="1" id="KW-0805">Transcription regulation</keyword>
<evidence type="ECO:0000256" key="1">
    <source>
        <dbReference type="ARBA" id="ARBA00023015"/>
    </source>
</evidence>
<keyword evidence="2" id="KW-0238">DNA-binding</keyword>
<sequence>MTESSTVAHAEALAQVVASGVEVGRRHQFFVWSQGRMQLLLPHKLLVCGSYDRSRKALSFEVFNSIALPEALMAALLDGQSPLMRMLAGLWLSGPGRIGRALSLALPLSGEPALLELNPQWADAGITELLVHGVSRPQRSDELESLFLLASPGLPEGAAQRRLALDQLLPHLHRSWLRVQTVEHELGARPAAPAPAATAAQITERERQILSGVRQGLSNQQIGERLNISPFTVKNHVQKILRKLGATNRAQALACAMNQNLLDGLPA</sequence>
<dbReference type="CDD" id="cd06170">
    <property type="entry name" value="LuxR_C_like"/>
    <property type="match status" value="1"/>
</dbReference>
<protein>
    <submittedName>
        <fullName evidence="5">Transcriptional regulator EpsA</fullName>
    </submittedName>
</protein>
<dbReference type="EMBL" id="SNXS01000005">
    <property type="protein sequence ID" value="TDP63225.1"/>
    <property type="molecule type" value="Genomic_DNA"/>
</dbReference>
<dbReference type="InParanoid" id="A0A4R6QLY3"/>
<dbReference type="Gene3D" id="1.10.10.10">
    <property type="entry name" value="Winged helix-like DNA-binding domain superfamily/Winged helix DNA-binding domain"/>
    <property type="match status" value="1"/>
</dbReference>
<organism evidence="5 6">
    <name type="scientific">Roseateles toxinivorans</name>
    <dbReference type="NCBI Taxonomy" id="270368"/>
    <lineage>
        <taxon>Bacteria</taxon>
        <taxon>Pseudomonadati</taxon>
        <taxon>Pseudomonadota</taxon>
        <taxon>Betaproteobacteria</taxon>
        <taxon>Burkholderiales</taxon>
        <taxon>Sphaerotilaceae</taxon>
        <taxon>Roseateles</taxon>
    </lineage>
</organism>
<dbReference type="Pfam" id="PF00196">
    <property type="entry name" value="GerE"/>
    <property type="match status" value="1"/>
</dbReference>
<dbReference type="PANTHER" id="PTHR44688">
    <property type="entry name" value="DNA-BINDING TRANSCRIPTIONAL ACTIVATOR DEVR_DOSR"/>
    <property type="match status" value="1"/>
</dbReference>